<dbReference type="PANTHER" id="PTHR15588">
    <property type="entry name" value="LSM1"/>
    <property type="match status" value="1"/>
</dbReference>
<accession>A0A9P3M143</accession>
<keyword evidence="7 9" id="KW-0539">Nucleus</keyword>
<dbReference type="CDD" id="cd01727">
    <property type="entry name" value="LSm8"/>
    <property type="match status" value="1"/>
</dbReference>
<evidence type="ECO:0000313" key="12">
    <source>
        <dbReference type="Proteomes" id="UP000827284"/>
    </source>
</evidence>
<dbReference type="GO" id="GO:0071011">
    <property type="term" value="C:precatalytic spliceosome"/>
    <property type="evidence" value="ECO:0007669"/>
    <property type="project" value="TreeGrafter"/>
</dbReference>
<protein>
    <recommendedName>
        <fullName evidence="9">LSM2-LSM8 complex subunit LSM8</fullName>
    </recommendedName>
</protein>
<evidence type="ECO:0000256" key="6">
    <source>
        <dbReference type="ARBA" id="ARBA00023187"/>
    </source>
</evidence>
<dbReference type="PANTHER" id="PTHR15588:SF9">
    <property type="entry name" value="U6 SNRNA-ASSOCIATED SM-LIKE PROTEIN LSM8"/>
    <property type="match status" value="1"/>
</dbReference>
<dbReference type="FunFam" id="2.30.30.100:FF:000027">
    <property type="entry name" value="U6 snRNA-associated Sm-like protein LSm8"/>
    <property type="match status" value="1"/>
</dbReference>
<comment type="similarity">
    <text evidence="2 9">Belongs to the snRNP Sm proteins family.</text>
</comment>
<dbReference type="AlphaFoldDB" id="A0A9P3M143"/>
<dbReference type="Pfam" id="PF01423">
    <property type="entry name" value="LSM"/>
    <property type="match status" value="1"/>
</dbReference>
<dbReference type="InterPro" id="IPR010920">
    <property type="entry name" value="LSM_dom_sf"/>
</dbReference>
<dbReference type="Proteomes" id="UP000827284">
    <property type="component" value="Unassembled WGS sequence"/>
</dbReference>
<comment type="function">
    <text evidence="9">Plays role in pre-mRNA splicing as component of the U4/U6-U5 tri-snRNP complex that is involved in spliceosome assembly, and as component of the precatalytic spliceosome (spliceosome B complex). The heptameric LSM2-8 complex binds specifically to the 3'-terminal U-tract of U6 snRNA.</text>
</comment>
<reference evidence="11" key="2">
    <citation type="journal article" date="2022" name="Microbiol. Resour. Announc.">
        <title>Whole-Genome Sequence of Entomortierella parvispora E1425, a Mucoromycotan Fungus Associated with Burkholderiaceae-Related Endosymbiotic Bacteria.</title>
        <authorList>
            <person name="Herlambang A."/>
            <person name="Guo Y."/>
            <person name="Takashima Y."/>
            <person name="Narisawa K."/>
            <person name="Ohta H."/>
            <person name="Nishizawa T."/>
        </authorList>
    </citation>
    <scope>NUCLEOTIDE SEQUENCE</scope>
    <source>
        <strain evidence="11">E1425</strain>
    </source>
</reference>
<keyword evidence="4 9" id="KW-0747">Spliceosome</keyword>
<dbReference type="Gene3D" id="2.30.30.100">
    <property type="match status" value="1"/>
</dbReference>
<dbReference type="GO" id="GO:0003729">
    <property type="term" value="F:mRNA binding"/>
    <property type="evidence" value="ECO:0007669"/>
    <property type="project" value="TreeGrafter"/>
</dbReference>
<organism evidence="11 12">
    <name type="scientific">Entomortierella parvispora</name>
    <dbReference type="NCBI Taxonomy" id="205924"/>
    <lineage>
        <taxon>Eukaryota</taxon>
        <taxon>Fungi</taxon>
        <taxon>Fungi incertae sedis</taxon>
        <taxon>Mucoromycota</taxon>
        <taxon>Mortierellomycotina</taxon>
        <taxon>Mortierellomycetes</taxon>
        <taxon>Mortierellales</taxon>
        <taxon>Mortierellaceae</taxon>
        <taxon>Entomortierella</taxon>
    </lineage>
</organism>
<dbReference type="InterPro" id="IPR047575">
    <property type="entry name" value="Sm"/>
</dbReference>
<evidence type="ECO:0000259" key="10">
    <source>
        <dbReference type="PROSITE" id="PS52002"/>
    </source>
</evidence>
<evidence type="ECO:0000256" key="4">
    <source>
        <dbReference type="ARBA" id="ARBA00022728"/>
    </source>
</evidence>
<keyword evidence="3 9" id="KW-0507">mRNA processing</keyword>
<dbReference type="OrthoDB" id="10263346at2759"/>
<evidence type="ECO:0000256" key="9">
    <source>
        <dbReference type="RuleBase" id="RU365048"/>
    </source>
</evidence>
<feature type="domain" description="Sm" evidence="10">
    <location>
        <begin position="1"/>
        <end position="76"/>
    </location>
</feature>
<keyword evidence="12" id="KW-1185">Reference proteome</keyword>
<comment type="subunit">
    <text evidence="9">LSm subunits form a heteromer with a doughnut shape.</text>
</comment>
<comment type="caution">
    <text evidence="11">The sequence shown here is derived from an EMBL/GenBank/DDBJ whole genome shotgun (WGS) entry which is preliminary data.</text>
</comment>
<dbReference type="PROSITE" id="PS52002">
    <property type="entry name" value="SM"/>
    <property type="match status" value="1"/>
</dbReference>
<name>A0A9P3M143_9FUNG</name>
<keyword evidence="5 9" id="KW-0694">RNA-binding</keyword>
<comment type="subcellular location">
    <subcellularLocation>
        <location evidence="1 9">Nucleus</location>
    </subcellularLocation>
</comment>
<dbReference type="SMART" id="SM00651">
    <property type="entry name" value="Sm"/>
    <property type="match status" value="1"/>
</dbReference>
<dbReference type="GO" id="GO:0000398">
    <property type="term" value="P:mRNA splicing, via spliceosome"/>
    <property type="evidence" value="ECO:0007669"/>
    <property type="project" value="UniProtKB-UniRule"/>
</dbReference>
<dbReference type="InterPro" id="IPR001163">
    <property type="entry name" value="Sm_dom_euk/arc"/>
</dbReference>
<evidence type="ECO:0000313" key="11">
    <source>
        <dbReference type="EMBL" id="GJJ77964.1"/>
    </source>
</evidence>
<evidence type="ECO:0000256" key="7">
    <source>
        <dbReference type="ARBA" id="ARBA00023242"/>
    </source>
</evidence>
<dbReference type="SUPFAM" id="SSF50182">
    <property type="entry name" value="Sm-like ribonucleoproteins"/>
    <property type="match status" value="1"/>
</dbReference>
<evidence type="ECO:0000256" key="8">
    <source>
        <dbReference type="ARBA" id="ARBA00023274"/>
    </source>
</evidence>
<dbReference type="InterPro" id="IPR044642">
    <property type="entry name" value="PTHR15588"/>
</dbReference>
<evidence type="ECO:0000256" key="3">
    <source>
        <dbReference type="ARBA" id="ARBA00022664"/>
    </source>
</evidence>
<evidence type="ECO:0000256" key="5">
    <source>
        <dbReference type="ARBA" id="ARBA00022884"/>
    </source>
</evidence>
<dbReference type="GO" id="GO:0005688">
    <property type="term" value="C:U6 snRNP"/>
    <property type="evidence" value="ECO:0007669"/>
    <property type="project" value="UniProtKB-UniRule"/>
</dbReference>
<proteinExistence type="inferred from homology"/>
<dbReference type="EMBL" id="BQFW01000014">
    <property type="protein sequence ID" value="GJJ77964.1"/>
    <property type="molecule type" value="Genomic_DNA"/>
</dbReference>
<dbReference type="GO" id="GO:0046540">
    <property type="term" value="C:U4/U6 x U5 tri-snRNP complex"/>
    <property type="evidence" value="ECO:0007669"/>
    <property type="project" value="UniProtKB-UniRule"/>
</dbReference>
<reference evidence="11" key="1">
    <citation type="submission" date="2021-11" db="EMBL/GenBank/DDBJ databases">
        <authorList>
            <person name="Herlambang A."/>
            <person name="Guo Y."/>
            <person name="Takashima Y."/>
            <person name="Nishizawa T."/>
        </authorList>
    </citation>
    <scope>NUCLEOTIDE SEQUENCE</scope>
    <source>
        <strain evidence="11">E1425</strain>
    </source>
</reference>
<gene>
    <name evidence="9" type="primary">LSM8</name>
    <name evidence="11" type="ORF">EMPS_10323</name>
</gene>
<keyword evidence="8 9" id="KW-0687">Ribonucleoprotein</keyword>
<evidence type="ECO:0000256" key="1">
    <source>
        <dbReference type="ARBA" id="ARBA00004123"/>
    </source>
</evidence>
<keyword evidence="6 9" id="KW-0508">mRNA splicing</keyword>
<sequence>MSDLLKELVDKPVFVYLTDGRTLVGQLTGYDQAANVILSQTHERIFSSSEGMKSVPIGVYVVRGETIALIGGLDEELDEGADWENVRVEPLDPVFL</sequence>
<dbReference type="InterPro" id="IPR034103">
    <property type="entry name" value="Lsm8"/>
</dbReference>
<evidence type="ECO:0000256" key="2">
    <source>
        <dbReference type="ARBA" id="ARBA00006850"/>
    </source>
</evidence>